<dbReference type="eggNOG" id="ENOG5032V0S">
    <property type="taxonomic scope" value="Bacteria"/>
</dbReference>
<reference evidence="1 2" key="1">
    <citation type="journal article" date="2013" name="ISME J.">
        <title>Metabolic model for the filamentous 'Candidatus Microthrix parvicella' based on genomic and metagenomic analyses.</title>
        <authorList>
            <person name="Jon McIlroy S."/>
            <person name="Kristiansen R."/>
            <person name="Albertsen M."/>
            <person name="Michael Karst S."/>
            <person name="Rossetti S."/>
            <person name="Lund Nielsen J."/>
            <person name="Tandoi V."/>
            <person name="James Seviour R."/>
            <person name="Nielsen P.H."/>
        </authorList>
    </citation>
    <scope>NUCLEOTIDE SEQUENCE [LARGE SCALE GENOMIC DNA]</scope>
    <source>
        <strain evidence="1 2">RN1</strain>
    </source>
</reference>
<evidence type="ECO:0000313" key="2">
    <source>
        <dbReference type="Proteomes" id="UP000018291"/>
    </source>
</evidence>
<dbReference type="STRING" id="1229780.BN381_20011"/>
<evidence type="ECO:0000313" key="1">
    <source>
        <dbReference type="EMBL" id="CCM63187.1"/>
    </source>
</evidence>
<organism evidence="1 2">
    <name type="scientific">Candidatus Neomicrothrix parvicella RN1</name>
    <dbReference type="NCBI Taxonomy" id="1229780"/>
    <lineage>
        <taxon>Bacteria</taxon>
        <taxon>Bacillati</taxon>
        <taxon>Actinomycetota</taxon>
        <taxon>Acidimicrobiia</taxon>
        <taxon>Acidimicrobiales</taxon>
        <taxon>Microthrixaceae</taxon>
        <taxon>Candidatus Neomicrothrix</taxon>
    </lineage>
</organism>
<dbReference type="InterPro" id="IPR053860">
    <property type="entry name" value="DUF6932"/>
</dbReference>
<dbReference type="HOGENOM" id="CLU_119493_0_0_11"/>
<protein>
    <submittedName>
        <fullName evidence="1">Uncharacterized protein</fullName>
    </submittedName>
</protein>
<accession>R4Z3M5</accession>
<name>R4Z3M5_9ACTN</name>
<dbReference type="RefSeq" id="WP_012225454.1">
    <property type="nucleotide sequence ID" value="NZ_HG422565.1"/>
</dbReference>
<proteinExistence type="predicted"/>
<dbReference type="EMBL" id="CANL01000012">
    <property type="protein sequence ID" value="CCM63187.1"/>
    <property type="molecule type" value="Genomic_DNA"/>
</dbReference>
<dbReference type="Proteomes" id="UP000018291">
    <property type="component" value="Unassembled WGS sequence"/>
</dbReference>
<dbReference type="Pfam" id="PF22014">
    <property type="entry name" value="DUF6932"/>
    <property type="match status" value="1"/>
</dbReference>
<dbReference type="AlphaFoldDB" id="R4Z3M5"/>
<sequence length="147" mass="16449">MSIPLFDPETGLLPPGEHAATWDDVLDRFGWNSVRRRQLDGLSEALELLSEAGCSRVWLNGSFVTAKDEPGDFDAVWDPHQVDTIAIDPIFFDLSNHRDAQKERFGGELFPDWVESSSGLRFAEFFQHDRSGASKGIIVIELKGTTK</sequence>
<comment type="caution">
    <text evidence="1">The sequence shown here is derived from an EMBL/GenBank/DDBJ whole genome shotgun (WGS) entry which is preliminary data.</text>
</comment>
<gene>
    <name evidence="1" type="ORF">BN381_20011</name>
</gene>
<keyword evidence="2" id="KW-1185">Reference proteome</keyword>